<feature type="transmembrane region" description="Helical" evidence="1">
    <location>
        <begin position="125"/>
        <end position="148"/>
    </location>
</feature>
<proteinExistence type="predicted"/>
<comment type="caution">
    <text evidence="3">The sequence shown here is derived from an EMBL/GenBank/DDBJ whole genome shotgun (WGS) entry which is preliminary data.</text>
</comment>
<dbReference type="InterPro" id="IPR009936">
    <property type="entry name" value="DUF1468"/>
</dbReference>
<keyword evidence="1" id="KW-0472">Membrane</keyword>
<keyword evidence="4" id="KW-1185">Reference proteome</keyword>
<feature type="domain" description="DUF1468" evidence="2">
    <location>
        <begin position="18"/>
        <end position="152"/>
    </location>
</feature>
<gene>
    <name evidence="3" type="ORF">JJJ17_13205</name>
</gene>
<feature type="transmembrane region" description="Helical" evidence="1">
    <location>
        <begin position="88"/>
        <end position="113"/>
    </location>
</feature>
<evidence type="ECO:0000313" key="3">
    <source>
        <dbReference type="EMBL" id="MBK4216890.1"/>
    </source>
</evidence>
<dbReference type="AlphaFoldDB" id="A0A934SDI9"/>
<evidence type="ECO:0000313" key="4">
    <source>
        <dbReference type="Proteomes" id="UP000640485"/>
    </source>
</evidence>
<dbReference type="Pfam" id="PF07331">
    <property type="entry name" value="TctB"/>
    <property type="match status" value="1"/>
</dbReference>
<feature type="transmembrane region" description="Helical" evidence="1">
    <location>
        <begin position="46"/>
        <end position="68"/>
    </location>
</feature>
<feature type="transmembrane region" description="Helical" evidence="1">
    <location>
        <begin position="14"/>
        <end position="34"/>
    </location>
</feature>
<keyword evidence="1" id="KW-0812">Transmembrane</keyword>
<accession>A0A934SDI9</accession>
<organism evidence="3 4">
    <name type="scientific">Paracoccus caeni</name>
    <dbReference type="NCBI Taxonomy" id="657651"/>
    <lineage>
        <taxon>Bacteria</taxon>
        <taxon>Pseudomonadati</taxon>
        <taxon>Pseudomonadota</taxon>
        <taxon>Alphaproteobacteria</taxon>
        <taxon>Rhodobacterales</taxon>
        <taxon>Paracoccaceae</taxon>
        <taxon>Paracoccus</taxon>
    </lineage>
</organism>
<evidence type="ECO:0000256" key="1">
    <source>
        <dbReference type="SAM" id="Phobius"/>
    </source>
</evidence>
<keyword evidence="1" id="KW-1133">Transmembrane helix</keyword>
<protein>
    <submittedName>
        <fullName evidence="3">Tripartite tricarboxylate transporter TctB family protein</fullName>
    </submittedName>
</protein>
<name>A0A934SDI9_9RHOB</name>
<dbReference type="EMBL" id="JAEPRQ010000004">
    <property type="protein sequence ID" value="MBK4216890.1"/>
    <property type="molecule type" value="Genomic_DNA"/>
</dbReference>
<dbReference type="Proteomes" id="UP000640485">
    <property type="component" value="Unassembled WGS sequence"/>
</dbReference>
<reference evidence="3" key="1">
    <citation type="submission" date="2021-01" db="EMBL/GenBank/DDBJ databases">
        <title>Paracoccus amoyensis sp. nov., isolated from the surface seawater along the coast of Xiamen Island, China.</title>
        <authorList>
            <person name="Lyu L."/>
        </authorList>
    </citation>
    <scope>NUCLEOTIDE SEQUENCE</scope>
    <source>
        <strain evidence="3">MJ17</strain>
    </source>
</reference>
<evidence type="ECO:0000259" key="2">
    <source>
        <dbReference type="Pfam" id="PF07331"/>
    </source>
</evidence>
<dbReference type="RefSeq" id="WP_200687223.1">
    <property type="nucleotide sequence ID" value="NZ_JAEPRQ010000004.1"/>
</dbReference>
<sequence length="164" mass="17273">MTARTETSKRRPNVAALVIAAFLVVIAVVMLFDAARLADMGGYSGVGPASFPGVVAFALIGLAAWTVYDGIFGDFPAPEPQRVAPVVWIIIGLMLQLLLLNVAGFSIATGLMFACAARAFGKRNLALSIPIGIALSFAVWAVFSQILMLNLPTGPLEHLFVAGR</sequence>